<evidence type="ECO:0000256" key="5">
    <source>
        <dbReference type="SAM" id="MobiDB-lite"/>
    </source>
</evidence>
<feature type="compositionally biased region" description="Basic and acidic residues" evidence="5">
    <location>
        <begin position="480"/>
        <end position="492"/>
    </location>
</feature>
<feature type="domain" description="Sas10 C-terminal" evidence="6">
    <location>
        <begin position="435"/>
        <end position="508"/>
    </location>
</feature>
<evidence type="ECO:0000256" key="1">
    <source>
        <dbReference type="ARBA" id="ARBA00004123"/>
    </source>
</evidence>
<evidence type="ECO:0000256" key="2">
    <source>
        <dbReference type="ARBA" id="ARBA00010979"/>
    </source>
</evidence>
<dbReference type="InterPro" id="IPR007146">
    <property type="entry name" value="Sas10/Utp3/C1D"/>
</dbReference>
<gene>
    <name evidence="7" type="ORF">SNE40_004347</name>
</gene>
<comment type="similarity">
    <text evidence="2">Belongs to the SAS10 family.</text>
</comment>
<evidence type="ECO:0000313" key="7">
    <source>
        <dbReference type="EMBL" id="KAK6188087.1"/>
    </source>
</evidence>
<evidence type="ECO:0000259" key="6">
    <source>
        <dbReference type="Pfam" id="PF09368"/>
    </source>
</evidence>
<dbReference type="AlphaFoldDB" id="A0AAN8K4K4"/>
<protein>
    <recommendedName>
        <fullName evidence="6">Sas10 C-terminal domain-containing protein</fullName>
    </recommendedName>
</protein>
<feature type="region of interest" description="Disordered" evidence="5">
    <location>
        <begin position="445"/>
        <end position="509"/>
    </location>
</feature>
<dbReference type="GO" id="GO:0000462">
    <property type="term" value="P:maturation of SSU-rRNA from tricistronic rRNA transcript (SSU-rRNA, 5.8S rRNA, LSU-rRNA)"/>
    <property type="evidence" value="ECO:0007669"/>
    <property type="project" value="TreeGrafter"/>
</dbReference>
<evidence type="ECO:0000256" key="3">
    <source>
        <dbReference type="ARBA" id="ARBA00022553"/>
    </source>
</evidence>
<name>A0AAN8K4K4_PATCE</name>
<keyword evidence="4" id="KW-0539">Nucleus</keyword>
<comment type="caution">
    <text evidence="7">The sequence shown here is derived from an EMBL/GenBank/DDBJ whole genome shotgun (WGS) entry which is preliminary data.</text>
</comment>
<sequence length="509" mass="59667">MGKRRKGFKPQDVSILDSDDERAFNNIDDPDPDSRGFVYDDIDEFHAGRDKVLLESGVNYGGRDDSEQEEVLPVVSDDDLLSDEDMAQYRTHLLRYKRQKIKEKMGSDLEDEDDEQVKKDNKGWGKKRSQFYGADFDEFVDLSGSDDDKKKAILEEKEALVIQKKMVEEMDEDDFGLDEFKVPDKKEVKPLQNQEKIVQDLSKLSKREKIELLKKESPELLTLIEDFKARLSEVKDTLQPLFKLVQEGKIVDKAAEYIKVKFHLSLSYCVNISFYLMLKAKHIATINHPVIKRLVQYRKLIKELVPVDNKLKKEVKDILARLKRGEDVNFAPKPTEFKRREVKTRVRERVEERRQAIQSESDSESENKDAQPKKKNKKQKRQNIETEAERTALEFYDMMKKKKKKMEEDEEDGVDLEKAYRVAQGETDDSDDMNEDSKRAITSQIQKNRGLTPSRKRELKNPRVRHRHKFRKAKIRRKGQVREVRTETHRYGGEMTGIRAGIKRGRKLK</sequence>
<proteinExistence type="inferred from homology"/>
<feature type="compositionally biased region" description="Basic and acidic residues" evidence="5">
    <location>
        <begin position="342"/>
        <end position="355"/>
    </location>
</feature>
<dbReference type="Pfam" id="PF04000">
    <property type="entry name" value="Sas10_Utp3"/>
    <property type="match status" value="1"/>
</dbReference>
<evidence type="ECO:0000313" key="8">
    <source>
        <dbReference type="Proteomes" id="UP001347796"/>
    </source>
</evidence>
<dbReference type="Proteomes" id="UP001347796">
    <property type="component" value="Unassembled WGS sequence"/>
</dbReference>
<feature type="region of interest" description="Disordered" evidence="5">
    <location>
        <begin position="1"/>
        <end position="36"/>
    </location>
</feature>
<dbReference type="PANTHER" id="PTHR13237">
    <property type="entry name" value="SOMETHING ABOUT SILENCING PROTEIN 10-RELATED"/>
    <property type="match status" value="1"/>
</dbReference>
<dbReference type="GO" id="GO:0032040">
    <property type="term" value="C:small-subunit processome"/>
    <property type="evidence" value="ECO:0007669"/>
    <property type="project" value="TreeGrafter"/>
</dbReference>
<evidence type="ECO:0000256" key="4">
    <source>
        <dbReference type="ARBA" id="ARBA00023242"/>
    </source>
</evidence>
<reference evidence="7 8" key="1">
    <citation type="submission" date="2024-01" db="EMBL/GenBank/DDBJ databases">
        <title>The genome of the rayed Mediterranean limpet Patella caerulea (Linnaeus, 1758).</title>
        <authorList>
            <person name="Anh-Thu Weber A."/>
            <person name="Halstead-Nussloch G."/>
        </authorList>
    </citation>
    <scope>NUCLEOTIDE SEQUENCE [LARGE SCALE GENOMIC DNA]</scope>
    <source>
        <strain evidence="7">AATW-2023a</strain>
        <tissue evidence="7">Whole specimen</tissue>
    </source>
</reference>
<feature type="compositionally biased region" description="Basic residues" evidence="5">
    <location>
        <begin position="462"/>
        <end position="479"/>
    </location>
</feature>
<dbReference type="PANTHER" id="PTHR13237:SF8">
    <property type="entry name" value="SOMETHING ABOUT SILENCING PROTEIN 10"/>
    <property type="match status" value="1"/>
</dbReference>
<comment type="subcellular location">
    <subcellularLocation>
        <location evidence="1">Nucleus</location>
    </subcellularLocation>
</comment>
<dbReference type="InterPro" id="IPR018972">
    <property type="entry name" value="Sas10_C_dom"/>
</dbReference>
<organism evidence="7 8">
    <name type="scientific">Patella caerulea</name>
    <name type="common">Rayed Mediterranean limpet</name>
    <dbReference type="NCBI Taxonomy" id="87958"/>
    <lineage>
        <taxon>Eukaryota</taxon>
        <taxon>Metazoa</taxon>
        <taxon>Spiralia</taxon>
        <taxon>Lophotrochozoa</taxon>
        <taxon>Mollusca</taxon>
        <taxon>Gastropoda</taxon>
        <taxon>Patellogastropoda</taxon>
        <taxon>Patelloidea</taxon>
        <taxon>Patellidae</taxon>
        <taxon>Patella</taxon>
    </lineage>
</organism>
<accession>A0AAN8K4K4</accession>
<keyword evidence="3" id="KW-0597">Phosphoprotein</keyword>
<feature type="region of interest" description="Disordered" evidence="5">
    <location>
        <begin position="342"/>
        <end position="389"/>
    </location>
</feature>
<dbReference type="EMBL" id="JAZGQO010000003">
    <property type="protein sequence ID" value="KAK6188087.1"/>
    <property type="molecule type" value="Genomic_DNA"/>
</dbReference>
<dbReference type="Pfam" id="PF09368">
    <property type="entry name" value="Sas10"/>
    <property type="match status" value="1"/>
</dbReference>
<keyword evidence="8" id="KW-1185">Reference proteome</keyword>